<feature type="transmembrane region" description="Helical" evidence="1">
    <location>
        <begin position="12"/>
        <end position="38"/>
    </location>
</feature>
<dbReference type="AlphaFoldDB" id="A0A8J9S0G5"/>
<accession>A0A8J9S0G5</accession>
<evidence type="ECO:0000256" key="1">
    <source>
        <dbReference type="SAM" id="Phobius"/>
    </source>
</evidence>
<protein>
    <recommendedName>
        <fullName evidence="3">Transmembrane protein</fullName>
    </recommendedName>
</protein>
<organism evidence="2">
    <name type="scientific">Phaeodactylum tricornutum</name>
    <name type="common">Diatom</name>
    <dbReference type="NCBI Taxonomy" id="2850"/>
    <lineage>
        <taxon>Eukaryota</taxon>
        <taxon>Sar</taxon>
        <taxon>Stramenopiles</taxon>
        <taxon>Ochrophyta</taxon>
        <taxon>Bacillariophyta</taxon>
        <taxon>Bacillariophyceae</taxon>
        <taxon>Bacillariophycidae</taxon>
        <taxon>Naviculales</taxon>
        <taxon>Phaeodactylaceae</taxon>
        <taxon>Phaeodactylum</taxon>
    </lineage>
</organism>
<evidence type="ECO:0000313" key="2">
    <source>
        <dbReference type="EMBL" id="CAG9278126.1"/>
    </source>
</evidence>
<evidence type="ECO:0008006" key="3">
    <source>
        <dbReference type="Google" id="ProtNLM"/>
    </source>
</evidence>
<reference evidence="2" key="1">
    <citation type="submission" date="2022-02" db="EMBL/GenBank/DDBJ databases">
        <authorList>
            <person name="Giguere J D."/>
        </authorList>
    </citation>
    <scope>NUCLEOTIDE SEQUENCE</scope>
    <source>
        <strain evidence="2">CCAP 1055/1</strain>
    </source>
</reference>
<dbReference type="EMBL" id="OU594951">
    <property type="protein sequence ID" value="CAG9278126.1"/>
    <property type="molecule type" value="Genomic_DNA"/>
</dbReference>
<keyword evidence="1" id="KW-1133">Transmembrane helix</keyword>
<keyword evidence="1" id="KW-0472">Membrane</keyword>
<gene>
    <name evidence="2" type="ORF">PTTT1_LOCUS5937</name>
</gene>
<dbReference type="Proteomes" id="UP000836788">
    <property type="component" value="Chromosome 10"/>
</dbReference>
<feature type="transmembrane region" description="Helical" evidence="1">
    <location>
        <begin position="72"/>
        <end position="91"/>
    </location>
</feature>
<sequence length="541" mass="58812">MTFFGTLPPALVVFTVDVVFQLLVVATISLGASATYGLRKLSVFKGNSVTTDQESTLQTVAKSLRSPTKWNFMFSLLSVSMVTIAFVPGLFQLGLEVTEGVTGTTAGVTRVIGKGRIFSVLPQFPSNDGLCEGDCEKIVRLDRALAEEVLSGTYPGLTPEEPVFFGPDAVWEGVARGEHVTTTLVGARFDRPFALHTKSSAVCAHVATTSVSYAALYRDPVREDRYGLNMSDIPLTTCENSQPTWYAEETDNPWGIREVGLIPYPTWIEDANVQTAAPMRLNTSSTRISSSLFTTESRILDPMGIELVNGTSQQYTRVRVISDFASSCASQLAEMAGLTLSGKTKCAVFVRAVCALDTVAGGRYGTDRENIPCWAASQTSQGYVFSENFTPDWFGIDEIMTQRSPRRYVTVALALLANGVRNVTVGEQELPIYGQVVSYNSQCLYAVGLLLVTTAVYAGLKFASAPLPLSLPRTVSDGYELRCRETGASEERCGAPYKTSGFRLGISYNDDEEYDHIGVTSESKPYRRELRGAKPHMVTGG</sequence>
<name>A0A8J9S0G5_PHATR</name>
<proteinExistence type="predicted"/>
<keyword evidence="1" id="KW-0812">Transmembrane</keyword>